<dbReference type="Pfam" id="PF01656">
    <property type="entry name" value="CbiA"/>
    <property type="match status" value="1"/>
</dbReference>
<dbReference type="InterPro" id="IPR011698">
    <property type="entry name" value="GATase_3"/>
</dbReference>
<evidence type="ECO:0000313" key="13">
    <source>
        <dbReference type="Proteomes" id="UP000234881"/>
    </source>
</evidence>
<keyword evidence="5 9" id="KW-0547">Nucleotide-binding</keyword>
<comment type="miscellaneous">
    <text evidence="9">The a and c carboxylates of hydrogenobyrinate are activated for nucleophilic attack via formation of a phosphorylated intermediate by ATP. CobB catalyzes first the amidation of the c-carboxylate, and then that of the a-carboxylate.</text>
</comment>
<keyword evidence="8 9" id="KW-0315">Glutamine amidotransferase</keyword>
<feature type="domain" description="CobQ/CobB/MinD/ParA nucleotide binding" evidence="10">
    <location>
        <begin position="14"/>
        <end position="195"/>
    </location>
</feature>
<comment type="catalytic activity">
    <reaction evidence="9">
        <text>hydrogenobyrinate + 2 L-glutamine + 2 ATP + 2 H2O = hydrogenobyrinate a,c-diamide + 2 L-glutamate + 2 ADP + 2 phosphate + 2 H(+)</text>
        <dbReference type="Rhea" id="RHEA:12544"/>
        <dbReference type="ChEBI" id="CHEBI:15377"/>
        <dbReference type="ChEBI" id="CHEBI:15378"/>
        <dbReference type="ChEBI" id="CHEBI:29985"/>
        <dbReference type="ChEBI" id="CHEBI:30616"/>
        <dbReference type="ChEBI" id="CHEBI:43474"/>
        <dbReference type="ChEBI" id="CHEBI:58359"/>
        <dbReference type="ChEBI" id="CHEBI:77873"/>
        <dbReference type="ChEBI" id="CHEBI:77874"/>
        <dbReference type="ChEBI" id="CHEBI:456216"/>
        <dbReference type="EC" id="6.3.5.9"/>
    </reaction>
</comment>
<dbReference type="EC" id="6.3.5.9" evidence="9"/>
<evidence type="ECO:0000256" key="4">
    <source>
        <dbReference type="ARBA" id="ARBA00022598"/>
    </source>
</evidence>
<dbReference type="PROSITE" id="PS51274">
    <property type="entry name" value="GATASE_COBBQ"/>
    <property type="match status" value="1"/>
</dbReference>
<evidence type="ECO:0000259" key="11">
    <source>
        <dbReference type="Pfam" id="PF07685"/>
    </source>
</evidence>
<dbReference type="GO" id="GO:0043802">
    <property type="term" value="F:hydrogenobyrinic acid a,c-diamide synthase (glutamine-hydrolysing) activity"/>
    <property type="evidence" value="ECO:0007669"/>
    <property type="project" value="UniProtKB-UniRule"/>
</dbReference>
<feature type="active site" description="Nucleophile" evidence="9">
    <location>
        <position position="340"/>
    </location>
</feature>
<keyword evidence="4 9" id="KW-0436">Ligase</keyword>
<dbReference type="Gene3D" id="3.40.50.300">
    <property type="entry name" value="P-loop containing nucleotide triphosphate hydrolases"/>
    <property type="match status" value="1"/>
</dbReference>
<dbReference type="RefSeq" id="WP_101532398.1">
    <property type="nucleotide sequence ID" value="NZ_PKUQ01000002.1"/>
</dbReference>
<comment type="similarity">
    <text evidence="2">Belongs to the CobB/CobQ family. CobQ subfamily.</text>
</comment>
<sequence>MAVQSSTHVQTGLILAASSSNSGKTTLSLGLQRLLTRRGLVVAPAKCGPDYIDPAFHAVASGATSINLDPWAMRPVDILSRSESHAFQSEFLFVEGVMGLFDGAAGGQGSTANLARILKLPVLLVLDVKGQAQTAAAIAQGLRRFDFDISIGGVLLNRVGSVAHEMLLREAFAKINLPVMGVVRSSEKLVLPSRHLGLIQANEHSELSDRIDDIADHVGQYVDLDAIIQLANSHTNTTENHSGALNSPFKLKPIGQRIAIARDEAFTFIYPHLLSDWQEQGAELSFFSPLQDEAPSLDADAIYLPGGYPELHLDALQQATTFRQRMEDAAARSKCIFAECGGYMVLGRSILSKQGCEYAMLNLLPVTTSFQDTKLKLGYRKLTHSSTLPWGESLTAHEFHYATVTWQGICEPLFNAHSAAGKDLGAMGQRIGSVHGSFAHIIAPA</sequence>
<dbReference type="UniPathway" id="UPA00148">
    <property type="reaction ID" value="UER00220"/>
</dbReference>
<dbReference type="SUPFAM" id="SSF52540">
    <property type="entry name" value="P-loop containing nucleoside triphosphate hydrolases"/>
    <property type="match status" value="1"/>
</dbReference>
<feature type="domain" description="CobB/CobQ-like glutamine amidotransferase" evidence="11">
    <location>
        <begin position="257"/>
        <end position="443"/>
    </location>
</feature>
<evidence type="ECO:0000256" key="7">
    <source>
        <dbReference type="ARBA" id="ARBA00022842"/>
    </source>
</evidence>
<gene>
    <name evidence="9" type="primary">cobB</name>
    <name evidence="12" type="ORF">C0081_03350</name>
</gene>
<evidence type="ECO:0000259" key="10">
    <source>
        <dbReference type="Pfam" id="PF01656"/>
    </source>
</evidence>
<comment type="similarity">
    <text evidence="9">Belongs to the CobB/CbiA family.</text>
</comment>
<evidence type="ECO:0000256" key="3">
    <source>
        <dbReference type="ARBA" id="ARBA00022573"/>
    </source>
</evidence>
<comment type="cofactor">
    <cofactor evidence="1 9">
        <name>Mg(2+)</name>
        <dbReference type="ChEBI" id="CHEBI:18420"/>
    </cofactor>
</comment>
<dbReference type="NCBIfam" id="TIGR00379">
    <property type="entry name" value="cobB"/>
    <property type="match status" value="1"/>
</dbReference>
<feature type="site" description="Increases nucleophilicity of active site Cys" evidence="9">
    <location>
        <position position="440"/>
    </location>
</feature>
<keyword evidence="7 9" id="KW-0460">Magnesium</keyword>
<dbReference type="SUPFAM" id="SSF52317">
    <property type="entry name" value="Class I glutamine amidotransferase-like"/>
    <property type="match status" value="1"/>
</dbReference>
<dbReference type="GO" id="GO:0005524">
    <property type="term" value="F:ATP binding"/>
    <property type="evidence" value="ECO:0007669"/>
    <property type="project" value="UniProtKB-UniRule"/>
</dbReference>
<dbReference type="Gene3D" id="3.40.50.880">
    <property type="match status" value="1"/>
</dbReference>
<dbReference type="PANTHER" id="PTHR43873">
    <property type="entry name" value="COBYRINATE A,C-DIAMIDE SYNTHASE"/>
    <property type="match status" value="1"/>
</dbReference>
<dbReference type="Pfam" id="PF07685">
    <property type="entry name" value="GATase_3"/>
    <property type="match status" value="1"/>
</dbReference>
<dbReference type="InterPro" id="IPR002586">
    <property type="entry name" value="CobQ/CobB/MinD/ParA_Nub-bd_dom"/>
</dbReference>
<dbReference type="GO" id="GO:0042242">
    <property type="term" value="F:cobyrinic acid a,c-diamide synthase activity"/>
    <property type="evidence" value="ECO:0007669"/>
    <property type="project" value="InterPro"/>
</dbReference>
<name>A0A2N5XVV0_9HYPH</name>
<keyword evidence="13" id="KW-1185">Reference proteome</keyword>
<evidence type="ECO:0000256" key="5">
    <source>
        <dbReference type="ARBA" id="ARBA00022741"/>
    </source>
</evidence>
<comment type="pathway">
    <text evidence="9">Cofactor biosynthesis; adenosylcobalamin biosynthesis; cob(II)yrinate a,c-diamide from precorrin-2 (aerobic route): step 9/10.</text>
</comment>
<dbReference type="InterPro" id="IPR029062">
    <property type="entry name" value="Class_I_gatase-like"/>
</dbReference>
<reference evidence="12 13" key="1">
    <citation type="submission" date="2018-01" db="EMBL/GenBank/DDBJ databases">
        <title>The draft genome sequence of Cohaesibacter sp. H1304.</title>
        <authorList>
            <person name="Wang N.-N."/>
            <person name="Du Z.-J."/>
        </authorList>
    </citation>
    <scope>NUCLEOTIDE SEQUENCE [LARGE SCALE GENOMIC DNA]</scope>
    <source>
        <strain evidence="12 13">H1304</strain>
    </source>
</reference>
<dbReference type="InterPro" id="IPR027417">
    <property type="entry name" value="P-loop_NTPase"/>
</dbReference>
<keyword evidence="6 9" id="KW-0067">ATP-binding</keyword>
<dbReference type="PANTHER" id="PTHR43873:SF1">
    <property type="entry name" value="COBYRINATE A,C-DIAMIDE SYNTHASE"/>
    <property type="match status" value="1"/>
</dbReference>
<organism evidence="12 13">
    <name type="scientific">Cohaesibacter celericrescens</name>
    <dbReference type="NCBI Taxonomy" id="2067669"/>
    <lineage>
        <taxon>Bacteria</taxon>
        <taxon>Pseudomonadati</taxon>
        <taxon>Pseudomonadota</taxon>
        <taxon>Alphaproteobacteria</taxon>
        <taxon>Hyphomicrobiales</taxon>
        <taxon>Cohaesibacteraceae</taxon>
    </lineage>
</organism>
<dbReference type="EMBL" id="PKUQ01000002">
    <property type="protein sequence ID" value="PLW78633.1"/>
    <property type="molecule type" value="Genomic_DNA"/>
</dbReference>
<dbReference type="GO" id="GO:0009236">
    <property type="term" value="P:cobalamin biosynthetic process"/>
    <property type="evidence" value="ECO:0007669"/>
    <property type="project" value="UniProtKB-UniRule"/>
</dbReference>
<dbReference type="NCBIfam" id="NF002204">
    <property type="entry name" value="PRK01077.1"/>
    <property type="match status" value="1"/>
</dbReference>
<protein>
    <recommendedName>
        <fullName evidence="9">Hydrogenobyrinate a,c-diamide synthase</fullName>
        <ecNumber evidence="9">6.3.5.9</ecNumber>
    </recommendedName>
    <alternativeName>
        <fullName evidence="9">Hydrogenobyrinic acid a,c-diamide synthase</fullName>
    </alternativeName>
</protein>
<accession>A0A2N5XVV0</accession>
<dbReference type="HAMAP" id="MF_00027">
    <property type="entry name" value="CobB_CbiA"/>
    <property type="match status" value="1"/>
</dbReference>
<evidence type="ECO:0000256" key="8">
    <source>
        <dbReference type="ARBA" id="ARBA00022962"/>
    </source>
</evidence>
<dbReference type="Proteomes" id="UP000234881">
    <property type="component" value="Unassembled WGS sequence"/>
</dbReference>
<comment type="caution">
    <text evidence="12">The sequence shown here is derived from an EMBL/GenBank/DDBJ whole genome shotgun (WGS) entry which is preliminary data.</text>
</comment>
<dbReference type="OrthoDB" id="9764035at2"/>
<evidence type="ECO:0000256" key="6">
    <source>
        <dbReference type="ARBA" id="ARBA00022840"/>
    </source>
</evidence>
<proteinExistence type="inferred from homology"/>
<keyword evidence="3 9" id="KW-0169">Cobalamin biosynthesis</keyword>
<evidence type="ECO:0000256" key="1">
    <source>
        <dbReference type="ARBA" id="ARBA00001946"/>
    </source>
</evidence>
<evidence type="ECO:0000313" key="12">
    <source>
        <dbReference type="EMBL" id="PLW78633.1"/>
    </source>
</evidence>
<dbReference type="AlphaFoldDB" id="A0A2N5XVV0"/>
<comment type="domain">
    <text evidence="9">Comprises of two domains. The C-terminal domain contains the binding site for glutamine and catalyzes the hydrolysis of this substrate to glutamate and ammonia. The N-terminal domain is anticipated to bind ATP and hydrogenobyrinate and catalyzes the ultimate synthesis of the diamide product. The ammonia produced via the glutaminase domain is probably translocated to the adjacent domain via a molecular tunnel, where it reacts with an activated intermediate.</text>
</comment>
<dbReference type="InterPro" id="IPR004484">
    <property type="entry name" value="CbiA/CobB_synth"/>
</dbReference>
<comment type="function">
    <text evidence="9">Catalyzes the ATP-dependent amidation of the two carboxylate groups at positions a and c of hydrogenobyrinate, using either L-glutamine or ammonia as the nitrogen source.</text>
</comment>
<evidence type="ECO:0000256" key="9">
    <source>
        <dbReference type="HAMAP-Rule" id="MF_00027"/>
    </source>
</evidence>
<evidence type="ECO:0000256" key="2">
    <source>
        <dbReference type="ARBA" id="ARBA00006205"/>
    </source>
</evidence>